<evidence type="ECO:0000313" key="1">
    <source>
        <dbReference type="EMBL" id="MFB9106764.1"/>
    </source>
</evidence>
<evidence type="ECO:0000313" key="2">
    <source>
        <dbReference type="Proteomes" id="UP001589590"/>
    </source>
</evidence>
<dbReference type="RefSeq" id="WP_290267598.1">
    <property type="nucleotide sequence ID" value="NZ_JAUFQP010000001.1"/>
</dbReference>
<dbReference type="InterPro" id="IPR045459">
    <property type="entry name" value="DUF5908"/>
</dbReference>
<gene>
    <name evidence="1" type="ORF">ACFFU1_17785</name>
</gene>
<keyword evidence="2" id="KW-1185">Reference proteome</keyword>
<reference evidence="1 2" key="1">
    <citation type="submission" date="2024-09" db="EMBL/GenBank/DDBJ databases">
        <authorList>
            <person name="Sun Q."/>
            <person name="Mori K."/>
        </authorList>
    </citation>
    <scope>NUCLEOTIDE SEQUENCE [LARGE SCALE GENOMIC DNA]</scope>
    <source>
        <strain evidence="1 2">CECT 8300</strain>
    </source>
</reference>
<dbReference type="Pfam" id="PF19265">
    <property type="entry name" value="DUF5908"/>
    <property type="match status" value="1"/>
</dbReference>
<dbReference type="EMBL" id="JBHMFA010000033">
    <property type="protein sequence ID" value="MFB9106764.1"/>
    <property type="molecule type" value="Genomic_DNA"/>
</dbReference>
<protein>
    <submittedName>
        <fullName evidence="1">DUF5908 family protein</fullName>
    </submittedName>
</protein>
<organism evidence="1 2">
    <name type="scientific">Algibacter miyuki</name>
    <dbReference type="NCBI Taxonomy" id="1306933"/>
    <lineage>
        <taxon>Bacteria</taxon>
        <taxon>Pseudomonadati</taxon>
        <taxon>Bacteroidota</taxon>
        <taxon>Flavobacteriia</taxon>
        <taxon>Flavobacteriales</taxon>
        <taxon>Flavobacteriaceae</taxon>
        <taxon>Algibacter</taxon>
    </lineage>
</organism>
<dbReference type="Proteomes" id="UP001589590">
    <property type="component" value="Unassembled WGS sequence"/>
</dbReference>
<proteinExistence type="predicted"/>
<name>A0ABV5H506_9FLAO</name>
<sequence length="60" mass="6905">MALIVKEIIIRGIVTKNPSLNSEASFNKDDLESYLEDFQKSIKKDCVDTVFSKLESRKIR</sequence>
<comment type="caution">
    <text evidence="1">The sequence shown here is derived from an EMBL/GenBank/DDBJ whole genome shotgun (WGS) entry which is preliminary data.</text>
</comment>
<accession>A0ABV5H506</accession>